<evidence type="ECO:0000313" key="3">
    <source>
        <dbReference type="Proteomes" id="UP000252107"/>
    </source>
</evidence>
<comment type="caution">
    <text evidence="2">The sequence shown here is derived from an EMBL/GenBank/DDBJ whole genome shotgun (WGS) entry which is preliminary data.</text>
</comment>
<name>A0A367QJQ6_9NOSO</name>
<protein>
    <submittedName>
        <fullName evidence="2">Uncharacterized protein</fullName>
    </submittedName>
</protein>
<keyword evidence="1" id="KW-0472">Membrane</keyword>
<dbReference type="EMBL" id="LXQD01000319">
    <property type="protein sequence ID" value="RCJ24305.1"/>
    <property type="molecule type" value="Genomic_DNA"/>
</dbReference>
<organism evidence="2 3">
    <name type="scientific">Nostoc minutum NIES-26</name>
    <dbReference type="NCBI Taxonomy" id="1844469"/>
    <lineage>
        <taxon>Bacteria</taxon>
        <taxon>Bacillati</taxon>
        <taxon>Cyanobacteriota</taxon>
        <taxon>Cyanophyceae</taxon>
        <taxon>Nostocales</taxon>
        <taxon>Nostocaceae</taxon>
        <taxon>Nostoc</taxon>
    </lineage>
</organism>
<keyword evidence="1" id="KW-0812">Transmembrane</keyword>
<reference evidence="2" key="1">
    <citation type="submission" date="2016-04" db="EMBL/GenBank/DDBJ databases">
        <authorList>
            <person name="Tabuchi Yagui T.R."/>
        </authorList>
    </citation>
    <scope>NUCLEOTIDE SEQUENCE [LARGE SCALE GENOMIC DNA]</scope>
    <source>
        <strain evidence="2">NIES-26</strain>
    </source>
</reference>
<sequence length="160" mass="17827">MTTIKDLKQQAANLGLTNEHVKTFGKLSAKTTWQAAIDAHLATTEPVETIALLPNPWDGDVKTTQPATSEQPVLPVYQLCLPMGLEPVEPSPEPQPEPLTATPPTLAVLLIVAFMVLFCHVLTTVKDIYLLVRSAIARRRNESQRRQQWYSDLRQLMTTV</sequence>
<proteinExistence type="predicted"/>
<keyword evidence="1" id="KW-1133">Transmembrane helix</keyword>
<feature type="transmembrane region" description="Helical" evidence="1">
    <location>
        <begin position="106"/>
        <end position="132"/>
    </location>
</feature>
<dbReference type="AlphaFoldDB" id="A0A367QJQ6"/>
<evidence type="ECO:0000256" key="1">
    <source>
        <dbReference type="SAM" id="Phobius"/>
    </source>
</evidence>
<keyword evidence="3" id="KW-1185">Reference proteome</keyword>
<dbReference type="Proteomes" id="UP000252107">
    <property type="component" value="Unassembled WGS sequence"/>
</dbReference>
<gene>
    <name evidence="2" type="ORF">A6770_28470</name>
</gene>
<evidence type="ECO:0000313" key="2">
    <source>
        <dbReference type="EMBL" id="RCJ24305.1"/>
    </source>
</evidence>
<accession>A0A367QJQ6</accession>